<gene>
    <name evidence="1" type="ORF">GCK72_004191</name>
</gene>
<proteinExistence type="predicted"/>
<sequence>MWWPEKKTNWYSKPPVVNLDSYILKLSVPHIIDIEGLKTSGILNSTVIHYQAAVLLESVGMMEGEEWIHFQRQWNLLSRFLIQYEDVYLLILLPYQTVTVGCVDEVAEDELLDIDTNWRLEHD</sequence>
<dbReference type="AlphaFoldDB" id="A0A6A5HBR6"/>
<dbReference type="Proteomes" id="UP000483820">
    <property type="component" value="Chromosome II"/>
</dbReference>
<organism evidence="1 2">
    <name type="scientific">Caenorhabditis remanei</name>
    <name type="common">Caenorhabditis vulgaris</name>
    <dbReference type="NCBI Taxonomy" id="31234"/>
    <lineage>
        <taxon>Eukaryota</taxon>
        <taxon>Metazoa</taxon>
        <taxon>Ecdysozoa</taxon>
        <taxon>Nematoda</taxon>
        <taxon>Chromadorea</taxon>
        <taxon>Rhabditida</taxon>
        <taxon>Rhabditina</taxon>
        <taxon>Rhabditomorpha</taxon>
        <taxon>Rhabditoidea</taxon>
        <taxon>Rhabditidae</taxon>
        <taxon>Peloderinae</taxon>
        <taxon>Caenorhabditis</taxon>
    </lineage>
</organism>
<protein>
    <submittedName>
        <fullName evidence="1">Uncharacterized protein</fullName>
    </submittedName>
</protein>
<dbReference type="KEGG" id="crq:GCK72_004191"/>
<name>A0A6A5HBR6_CAERE</name>
<evidence type="ECO:0000313" key="1">
    <source>
        <dbReference type="EMBL" id="KAF1764244.1"/>
    </source>
</evidence>
<dbReference type="GeneID" id="78773825"/>
<reference evidence="1 2" key="1">
    <citation type="submission" date="2019-12" db="EMBL/GenBank/DDBJ databases">
        <title>Chromosome-level assembly of the Caenorhabditis remanei genome.</title>
        <authorList>
            <person name="Teterina A.A."/>
            <person name="Willis J.H."/>
            <person name="Phillips P.C."/>
        </authorList>
    </citation>
    <scope>NUCLEOTIDE SEQUENCE [LARGE SCALE GENOMIC DNA]</scope>
    <source>
        <strain evidence="1 2">PX506</strain>
        <tissue evidence="1">Whole organism</tissue>
    </source>
</reference>
<dbReference type="CTD" id="78773825"/>
<accession>A0A6A5HBR6</accession>
<dbReference type="RefSeq" id="XP_053588719.1">
    <property type="nucleotide sequence ID" value="XM_053724525.1"/>
</dbReference>
<evidence type="ECO:0000313" key="2">
    <source>
        <dbReference type="Proteomes" id="UP000483820"/>
    </source>
</evidence>
<dbReference type="EMBL" id="WUAV01000002">
    <property type="protein sequence ID" value="KAF1764244.1"/>
    <property type="molecule type" value="Genomic_DNA"/>
</dbReference>
<comment type="caution">
    <text evidence="1">The sequence shown here is derived from an EMBL/GenBank/DDBJ whole genome shotgun (WGS) entry which is preliminary data.</text>
</comment>